<proteinExistence type="predicted"/>
<name>A0A0A9YCX0_LYGHE</name>
<reference evidence="2" key="1">
    <citation type="journal article" date="2014" name="PLoS ONE">
        <title>Transcriptome-Based Identification of ABC Transporters in the Western Tarnished Plant Bug Lygus hesperus.</title>
        <authorList>
            <person name="Hull J.J."/>
            <person name="Chaney K."/>
            <person name="Geib S.M."/>
            <person name="Fabrick J.A."/>
            <person name="Brent C.S."/>
            <person name="Walsh D."/>
            <person name="Lavine L.C."/>
        </authorList>
    </citation>
    <scope>NUCLEOTIDE SEQUENCE</scope>
</reference>
<sequence length="115" mass="13266">MLEQVSAPLVITNFMGRIEIVNSALCKLYGCQDADELKGKDISVFTTEEDAQFYAQQIPNYYLTHMSFTLNKMVTRYMRRRNGELLKINVFTRMVKPSSGNHKDTRFIACFTLPT</sequence>
<evidence type="ECO:0000259" key="1">
    <source>
        <dbReference type="Pfam" id="PF13426"/>
    </source>
</evidence>
<gene>
    <name evidence="2" type="primary">flcn</name>
    <name evidence="2" type="ORF">CM83_32179</name>
</gene>
<dbReference type="Pfam" id="PF13426">
    <property type="entry name" value="PAS_9"/>
    <property type="match status" value="1"/>
</dbReference>
<dbReference type="CDD" id="cd00130">
    <property type="entry name" value="PAS"/>
    <property type="match status" value="1"/>
</dbReference>
<accession>A0A0A9YCX0</accession>
<dbReference type="Gene3D" id="3.30.450.20">
    <property type="entry name" value="PAS domain"/>
    <property type="match status" value="1"/>
</dbReference>
<protein>
    <submittedName>
        <fullName evidence="2">Folliculin</fullName>
    </submittedName>
</protein>
<dbReference type="AlphaFoldDB" id="A0A0A9YCX0"/>
<evidence type="ECO:0000313" key="2">
    <source>
        <dbReference type="EMBL" id="JAG29999.1"/>
    </source>
</evidence>
<organism evidence="2">
    <name type="scientific">Lygus hesperus</name>
    <name type="common">Western plant bug</name>
    <dbReference type="NCBI Taxonomy" id="30085"/>
    <lineage>
        <taxon>Eukaryota</taxon>
        <taxon>Metazoa</taxon>
        <taxon>Ecdysozoa</taxon>
        <taxon>Arthropoda</taxon>
        <taxon>Hexapoda</taxon>
        <taxon>Insecta</taxon>
        <taxon>Pterygota</taxon>
        <taxon>Neoptera</taxon>
        <taxon>Paraneoptera</taxon>
        <taxon>Hemiptera</taxon>
        <taxon>Heteroptera</taxon>
        <taxon>Panheteroptera</taxon>
        <taxon>Cimicomorpha</taxon>
        <taxon>Miridae</taxon>
        <taxon>Mirini</taxon>
        <taxon>Lygus</taxon>
    </lineage>
</organism>
<reference evidence="2" key="2">
    <citation type="submission" date="2014-07" db="EMBL/GenBank/DDBJ databases">
        <authorList>
            <person name="Hull J."/>
        </authorList>
    </citation>
    <scope>NUCLEOTIDE SEQUENCE</scope>
</reference>
<feature type="domain" description="PAS" evidence="1">
    <location>
        <begin position="8"/>
        <end position="103"/>
    </location>
</feature>
<dbReference type="InterPro" id="IPR035965">
    <property type="entry name" value="PAS-like_dom_sf"/>
</dbReference>
<dbReference type="SUPFAM" id="SSF55785">
    <property type="entry name" value="PYP-like sensor domain (PAS domain)"/>
    <property type="match status" value="1"/>
</dbReference>
<dbReference type="NCBIfam" id="TIGR00229">
    <property type="entry name" value="sensory_box"/>
    <property type="match status" value="1"/>
</dbReference>
<dbReference type="InterPro" id="IPR000014">
    <property type="entry name" value="PAS"/>
</dbReference>
<dbReference type="EMBL" id="GBHO01013605">
    <property type="protein sequence ID" value="JAG29999.1"/>
    <property type="molecule type" value="Transcribed_RNA"/>
</dbReference>